<accession>A0A838YL04</accession>
<protein>
    <recommendedName>
        <fullName evidence="3">MarR family transcriptional regulator</fullName>
    </recommendedName>
</protein>
<comment type="caution">
    <text evidence="1">The sequence shown here is derived from an EMBL/GenBank/DDBJ whole genome shotgun (WGS) entry which is preliminary data.</text>
</comment>
<dbReference type="EMBL" id="JACETM010000034">
    <property type="protein sequence ID" value="MBA4724240.1"/>
    <property type="molecule type" value="Genomic_DNA"/>
</dbReference>
<evidence type="ECO:0000313" key="1">
    <source>
        <dbReference type="EMBL" id="MBA4724240.1"/>
    </source>
</evidence>
<evidence type="ECO:0000313" key="2">
    <source>
        <dbReference type="Proteomes" id="UP000585327"/>
    </source>
</evidence>
<reference evidence="1 2" key="1">
    <citation type="submission" date="2020-06" db="EMBL/GenBank/DDBJ databases">
        <title>Dysbiosis in marine aquaculture revealed through microbiome analysis: reverse ecology for environmental sustainability.</title>
        <authorList>
            <person name="Haro-Moreno J.M."/>
            <person name="Coutinho F.H."/>
            <person name="Zaragoza-Solas A."/>
            <person name="Picazo A."/>
            <person name="Almagro-Moreno S."/>
            <person name="Lopez-Perez M."/>
        </authorList>
    </citation>
    <scope>NUCLEOTIDE SEQUENCE [LARGE SCALE GENOMIC DNA]</scope>
    <source>
        <strain evidence="1">MCMED-G42</strain>
    </source>
</reference>
<organism evidence="1 2">
    <name type="scientific">SAR86 cluster bacterium</name>
    <dbReference type="NCBI Taxonomy" id="2030880"/>
    <lineage>
        <taxon>Bacteria</taxon>
        <taxon>Pseudomonadati</taxon>
        <taxon>Pseudomonadota</taxon>
        <taxon>Gammaproteobacteria</taxon>
        <taxon>SAR86 cluster</taxon>
    </lineage>
</organism>
<proteinExistence type="predicted"/>
<name>A0A838YL04_9GAMM</name>
<dbReference type="Proteomes" id="UP000585327">
    <property type="component" value="Unassembled WGS sequence"/>
</dbReference>
<sequence length="141" mass="16689">MLKKDVIEEDYSHISNSQLEQMEKLRPLIKGVLYKFTEYKAAPDSMNFFRADVYRYFFLLSFMCEYFENNEISQEHAISLVPKKFASRIKRLQVLKQAVKLGYILETSSSEDKRRRIYSPSSILINDFIESYNQLSAIFSK</sequence>
<gene>
    <name evidence="1" type="ORF">H2021_03375</name>
</gene>
<evidence type="ECO:0008006" key="3">
    <source>
        <dbReference type="Google" id="ProtNLM"/>
    </source>
</evidence>
<dbReference type="AlphaFoldDB" id="A0A838YL04"/>